<dbReference type="AlphaFoldDB" id="A0A645G4N5"/>
<proteinExistence type="predicted"/>
<sequence>MHGERTLHAHPEAHLAGGEGLLETATGAGDHDAGEDLDAGTVALDDLDVDLDGVAGTEVRDVVMEGCGVDRSNQLAHGVVLAGATGHLAVRMDDDPHVTSDPPVAGVMNVRATAEHSATDR</sequence>
<evidence type="ECO:0000256" key="1">
    <source>
        <dbReference type="SAM" id="MobiDB-lite"/>
    </source>
</evidence>
<accession>A0A645G4N5</accession>
<feature type="region of interest" description="Disordered" evidence="1">
    <location>
        <begin position="19"/>
        <end position="39"/>
    </location>
</feature>
<protein>
    <submittedName>
        <fullName evidence="2">Uncharacterized protein</fullName>
    </submittedName>
</protein>
<comment type="caution">
    <text evidence="2">The sequence shown here is derived from an EMBL/GenBank/DDBJ whole genome shotgun (WGS) entry which is preliminary data.</text>
</comment>
<name>A0A645G4N5_9ZZZZ</name>
<gene>
    <name evidence="2" type="ORF">SDC9_169249</name>
</gene>
<organism evidence="2">
    <name type="scientific">bioreactor metagenome</name>
    <dbReference type="NCBI Taxonomy" id="1076179"/>
    <lineage>
        <taxon>unclassified sequences</taxon>
        <taxon>metagenomes</taxon>
        <taxon>ecological metagenomes</taxon>
    </lineage>
</organism>
<dbReference type="EMBL" id="VSSQ01069946">
    <property type="protein sequence ID" value="MPN21867.1"/>
    <property type="molecule type" value="Genomic_DNA"/>
</dbReference>
<evidence type="ECO:0000313" key="2">
    <source>
        <dbReference type="EMBL" id="MPN21867.1"/>
    </source>
</evidence>
<reference evidence="2" key="1">
    <citation type="submission" date="2019-08" db="EMBL/GenBank/DDBJ databases">
        <authorList>
            <person name="Kucharzyk K."/>
            <person name="Murdoch R.W."/>
            <person name="Higgins S."/>
            <person name="Loffler F."/>
        </authorList>
    </citation>
    <scope>NUCLEOTIDE SEQUENCE</scope>
</reference>